<comment type="caution">
    <text evidence="2">The sequence shown here is derived from an EMBL/GenBank/DDBJ whole genome shotgun (WGS) entry which is preliminary data.</text>
</comment>
<accession>X1PCW2</accession>
<evidence type="ECO:0000313" key="2">
    <source>
        <dbReference type="EMBL" id="GAI36850.1"/>
    </source>
</evidence>
<evidence type="ECO:0000256" key="1">
    <source>
        <dbReference type="SAM" id="MobiDB-lite"/>
    </source>
</evidence>
<dbReference type="AlphaFoldDB" id="X1PCW2"/>
<protein>
    <recommendedName>
        <fullName evidence="3">Right handed beta helix domain-containing protein</fullName>
    </recommendedName>
</protein>
<gene>
    <name evidence="2" type="ORF">S06H3_44092</name>
</gene>
<sequence length="220" mass="23858">MNKVGNGVMDTGTAYIYHNISYLVFGTSHGLSYAGGVYFSNFHFVNNIIVATRWTLDMPSASGDPSHNNTFNYDNLWTYNPASGYEGFQARWSSVPYYDLSDFQTGTNQELNGISADPKFIDPDNGDFHLQSDSPCINAGVELLGFNDANSPWPYNGSAPDIGRYESAPIDESDAPETYGHSPAKGASNISPDTSIVVHVTDNKTGDAGVNQSTIVMKVD</sequence>
<reference evidence="2" key="1">
    <citation type="journal article" date="2014" name="Front. Microbiol.">
        <title>High frequency of phylogenetically diverse reductive dehalogenase-homologous genes in deep subseafloor sedimentary metagenomes.</title>
        <authorList>
            <person name="Kawai M."/>
            <person name="Futagami T."/>
            <person name="Toyoda A."/>
            <person name="Takaki Y."/>
            <person name="Nishi S."/>
            <person name="Hori S."/>
            <person name="Arai W."/>
            <person name="Tsubouchi T."/>
            <person name="Morono Y."/>
            <person name="Uchiyama I."/>
            <person name="Ito T."/>
            <person name="Fujiyama A."/>
            <person name="Inagaki F."/>
            <person name="Takami H."/>
        </authorList>
    </citation>
    <scope>NUCLEOTIDE SEQUENCE</scope>
    <source>
        <strain evidence="2">Expedition CK06-06</strain>
    </source>
</reference>
<organism evidence="2">
    <name type="scientific">marine sediment metagenome</name>
    <dbReference type="NCBI Taxonomy" id="412755"/>
    <lineage>
        <taxon>unclassified sequences</taxon>
        <taxon>metagenomes</taxon>
        <taxon>ecological metagenomes</taxon>
    </lineage>
</organism>
<dbReference type="Gene3D" id="2.160.20.10">
    <property type="entry name" value="Single-stranded right-handed beta-helix, Pectin lyase-like"/>
    <property type="match status" value="1"/>
</dbReference>
<dbReference type="InterPro" id="IPR011050">
    <property type="entry name" value="Pectin_lyase_fold/virulence"/>
</dbReference>
<feature type="non-terminal residue" evidence="2">
    <location>
        <position position="220"/>
    </location>
</feature>
<dbReference type="InterPro" id="IPR012334">
    <property type="entry name" value="Pectin_lyas_fold"/>
</dbReference>
<proteinExistence type="predicted"/>
<dbReference type="EMBL" id="BARV01027402">
    <property type="protein sequence ID" value="GAI36850.1"/>
    <property type="molecule type" value="Genomic_DNA"/>
</dbReference>
<evidence type="ECO:0008006" key="3">
    <source>
        <dbReference type="Google" id="ProtNLM"/>
    </source>
</evidence>
<dbReference type="SUPFAM" id="SSF51126">
    <property type="entry name" value="Pectin lyase-like"/>
    <property type="match status" value="1"/>
</dbReference>
<name>X1PCW2_9ZZZZ</name>
<feature type="region of interest" description="Disordered" evidence="1">
    <location>
        <begin position="157"/>
        <end position="192"/>
    </location>
</feature>